<proteinExistence type="predicted"/>
<reference evidence="4" key="3">
    <citation type="submission" date="2025-09" db="UniProtKB">
        <authorList>
            <consortium name="Ensembl"/>
        </authorList>
    </citation>
    <scope>IDENTIFICATION</scope>
</reference>
<dbReference type="GO" id="GO:0016020">
    <property type="term" value="C:membrane"/>
    <property type="evidence" value="ECO:0007669"/>
    <property type="project" value="InterPro"/>
</dbReference>
<dbReference type="InterPro" id="IPR013783">
    <property type="entry name" value="Ig-like_fold"/>
</dbReference>
<dbReference type="Ensembl" id="ENSBGRT00000009817.1">
    <property type="protein sequence ID" value="ENSBGRP00000008528.1"/>
    <property type="gene ID" value="ENSBGRG00000005307.1"/>
</dbReference>
<keyword evidence="2" id="KW-1133">Transmembrane helix</keyword>
<organism evidence="4 5">
    <name type="scientific">Bos mutus grunniens</name>
    <name type="common">Wild yak</name>
    <name type="synonym">Bos grunniens</name>
    <dbReference type="NCBI Taxonomy" id="30521"/>
    <lineage>
        <taxon>Eukaryota</taxon>
        <taxon>Metazoa</taxon>
        <taxon>Chordata</taxon>
        <taxon>Craniata</taxon>
        <taxon>Vertebrata</taxon>
        <taxon>Euteleostomi</taxon>
        <taxon>Mammalia</taxon>
        <taxon>Eutheria</taxon>
        <taxon>Laurasiatheria</taxon>
        <taxon>Artiodactyla</taxon>
        <taxon>Ruminantia</taxon>
        <taxon>Pecora</taxon>
        <taxon>Bovidae</taxon>
        <taxon>Bovinae</taxon>
        <taxon>Bos</taxon>
    </lineage>
</organism>
<evidence type="ECO:0000313" key="5">
    <source>
        <dbReference type="Proteomes" id="UP000694520"/>
    </source>
</evidence>
<keyword evidence="5" id="KW-1185">Reference proteome</keyword>
<reference evidence="4" key="2">
    <citation type="submission" date="2025-08" db="UniProtKB">
        <authorList>
            <consortium name="Ensembl"/>
        </authorList>
    </citation>
    <scope>IDENTIFICATION</scope>
</reference>
<dbReference type="Gene3D" id="2.60.40.10">
    <property type="entry name" value="Immunoglobulins"/>
    <property type="match status" value="2"/>
</dbReference>
<evidence type="ECO:0000256" key="1">
    <source>
        <dbReference type="SAM" id="MobiDB-lite"/>
    </source>
</evidence>
<dbReference type="PANTHER" id="PTHR14162">
    <property type="entry name" value="MUCOSAL ADDRESSIN CELL ADHESION MOLECULE-1"/>
    <property type="match status" value="1"/>
</dbReference>
<accession>A0A8B9WPF7</accession>
<feature type="domain" description="Adhesion molecule immunoglobulin-like" evidence="3">
    <location>
        <begin position="215"/>
        <end position="323"/>
    </location>
</feature>
<dbReference type="GO" id="GO:0034113">
    <property type="term" value="P:heterotypic cell-cell adhesion"/>
    <property type="evidence" value="ECO:0007669"/>
    <property type="project" value="TreeGrafter"/>
</dbReference>
<dbReference type="GO" id="GO:0098640">
    <property type="term" value="F:integrin binding involved in cell-matrix adhesion"/>
    <property type="evidence" value="ECO:0007669"/>
    <property type="project" value="InterPro"/>
</dbReference>
<dbReference type="Proteomes" id="UP000694520">
    <property type="component" value="Chromosome 8"/>
</dbReference>
<dbReference type="GO" id="GO:2000403">
    <property type="term" value="P:positive regulation of lymphocyte migration"/>
    <property type="evidence" value="ECO:0007669"/>
    <property type="project" value="InterPro"/>
</dbReference>
<dbReference type="GeneTree" id="ENSGT00510000049549"/>
<dbReference type="GO" id="GO:0050901">
    <property type="term" value="P:leukocyte tethering or rolling"/>
    <property type="evidence" value="ECO:0007669"/>
    <property type="project" value="TreeGrafter"/>
</dbReference>
<evidence type="ECO:0000256" key="2">
    <source>
        <dbReference type="SAM" id="Phobius"/>
    </source>
</evidence>
<dbReference type="GO" id="GO:0007229">
    <property type="term" value="P:integrin-mediated signaling pathway"/>
    <property type="evidence" value="ECO:0007669"/>
    <property type="project" value="InterPro"/>
</dbReference>
<sequence length="527" mass="55925">MAVGESRNFTCRMTCADGRAASVVWRGLDTSLGAVQSSAGLSILYVLNASLSAAGTRVCVGSCGDVNLQHRVRLLLFGEPPPLPPPLRPRGPGRQPCFPSVPWPPPPGTLPGLPTTSQLLARLAGPPESLCSPRSPRIPLPHPRPILQDLTPCPFRSGLALTPYTLATQAVVAGLACPGAPAVSRNPRPHLHATSSRRSPKPPGSAHPLLPSPTAFPDQLTVSPEAVVPGRDQEVACTAHNVTPPGPDTLSMSLLLGDRELEGVEALPNVTEEPQEGEDSLFQVTQRWLLPTSETSSLRTLHCQVTMRLPGRELTRHRTIPVLQGLTSPEPPSITSSELPTMTPAKPSITASPEPTDTTTPESFVMKPPKPPITTSPELASTYSPASPGPASPGATSSNSSTRPCLPEIHQSSASGALELLCEVPCGPSMAVRWTQAPGGLEAYETWEAGAQAWLSSRSMLWSGCHPEGWFQCRLDPGGHMANLYVVPEICSPTMSAALWTSSLALGLLLLVFLAYHLWKRCQPTSR</sequence>
<evidence type="ECO:0000259" key="3">
    <source>
        <dbReference type="Pfam" id="PF09085"/>
    </source>
</evidence>
<feature type="compositionally biased region" description="Low complexity" evidence="1">
    <location>
        <begin position="392"/>
        <end position="402"/>
    </location>
</feature>
<protein>
    <recommendedName>
        <fullName evidence="3">Adhesion molecule immunoglobulin-like domain-containing protein</fullName>
    </recommendedName>
</protein>
<feature type="region of interest" description="Disordered" evidence="1">
    <location>
        <begin position="184"/>
        <end position="219"/>
    </location>
</feature>
<feature type="transmembrane region" description="Helical" evidence="2">
    <location>
        <begin position="497"/>
        <end position="519"/>
    </location>
</feature>
<dbReference type="SUPFAM" id="SSF48726">
    <property type="entry name" value="Immunoglobulin"/>
    <property type="match status" value="1"/>
</dbReference>
<dbReference type="InterPro" id="IPR037413">
    <property type="entry name" value="MADCAM1"/>
</dbReference>
<dbReference type="InterPro" id="IPR015169">
    <property type="entry name" value="Adhes-Ig-like"/>
</dbReference>
<keyword evidence="2" id="KW-0472">Membrane</keyword>
<reference evidence="4" key="1">
    <citation type="submission" date="2019-05" db="EMBL/GenBank/DDBJ databases">
        <authorList>
            <person name="Zhang S."/>
            <person name="Liu J."/>
        </authorList>
    </citation>
    <scope>NUCLEOTIDE SEQUENCE [LARGE SCALE GENOMIC DNA]</scope>
</reference>
<dbReference type="AlphaFoldDB" id="A0A8B9WPF7"/>
<dbReference type="PANTHER" id="PTHR14162:SF1">
    <property type="entry name" value="MUCOSAL ADDRESSIN CELL ADHESION MOLECULE 1"/>
    <property type="match status" value="1"/>
</dbReference>
<evidence type="ECO:0000313" key="4">
    <source>
        <dbReference type="Ensembl" id="ENSBGRP00000008528.1"/>
    </source>
</evidence>
<dbReference type="InterPro" id="IPR036179">
    <property type="entry name" value="Ig-like_dom_sf"/>
</dbReference>
<dbReference type="FunFam" id="2.60.40.10:FF:000933">
    <property type="entry name" value="Mucosal addressin cell adhesion molecule 1"/>
    <property type="match status" value="1"/>
</dbReference>
<feature type="region of interest" description="Disordered" evidence="1">
    <location>
        <begin position="324"/>
        <end position="408"/>
    </location>
</feature>
<feature type="compositionally biased region" description="Low complexity" evidence="1">
    <location>
        <begin position="350"/>
        <end position="363"/>
    </location>
</feature>
<name>A0A8B9WPF7_BOSMU</name>
<dbReference type="Pfam" id="PF09085">
    <property type="entry name" value="Adhes-Ig_like"/>
    <property type="match status" value="1"/>
</dbReference>
<keyword evidence="2" id="KW-0812">Transmembrane</keyword>